<dbReference type="KEGG" id="kdj:28968203"/>
<feature type="compositionally biased region" description="Basic and acidic residues" evidence="1">
    <location>
        <begin position="1"/>
        <end position="12"/>
    </location>
</feature>
<organism evidence="2">
    <name type="scientific">Kwoniella dejecticola CBS 10117</name>
    <dbReference type="NCBI Taxonomy" id="1296121"/>
    <lineage>
        <taxon>Eukaryota</taxon>
        <taxon>Fungi</taxon>
        <taxon>Dikarya</taxon>
        <taxon>Basidiomycota</taxon>
        <taxon>Agaricomycotina</taxon>
        <taxon>Tremellomycetes</taxon>
        <taxon>Tremellales</taxon>
        <taxon>Cryptococcaceae</taxon>
        <taxon>Kwoniella</taxon>
    </lineage>
</organism>
<reference evidence="3" key="2">
    <citation type="submission" date="2013-07" db="EMBL/GenBank/DDBJ databases">
        <authorList>
            <consortium name="The Broad Institute Genome Sequencing Platform"/>
            <person name="Cuomo C."/>
            <person name="Litvintseva A."/>
            <person name="Chen Y."/>
            <person name="Heitman J."/>
            <person name="Sun S."/>
            <person name="Springer D."/>
            <person name="Dromer F."/>
            <person name="Young S.K."/>
            <person name="Zeng Q."/>
            <person name="Gargeya S."/>
            <person name="Fitzgerald M."/>
            <person name="Abouelleil A."/>
            <person name="Alvarado L."/>
            <person name="Berlin A.M."/>
            <person name="Chapman S.B."/>
            <person name="Dewar J."/>
            <person name="Goldberg J."/>
            <person name="Griggs A."/>
            <person name="Gujja S."/>
            <person name="Hansen M."/>
            <person name="Howarth C."/>
            <person name="Imamovic A."/>
            <person name="Larimer J."/>
            <person name="McCowan C."/>
            <person name="Murphy C."/>
            <person name="Pearson M."/>
            <person name="Priest M."/>
            <person name="Roberts A."/>
            <person name="Saif S."/>
            <person name="Shea T."/>
            <person name="Sykes S."/>
            <person name="Wortman J."/>
            <person name="Nusbaum C."/>
            <person name="Birren B."/>
        </authorList>
    </citation>
    <scope>NUCLEOTIDE SEQUENCE</scope>
    <source>
        <strain evidence="3">CBS 10117</strain>
    </source>
</reference>
<keyword evidence="4" id="KW-1185">Reference proteome</keyword>
<evidence type="ECO:0000313" key="4">
    <source>
        <dbReference type="Proteomes" id="UP000078595"/>
    </source>
</evidence>
<gene>
    <name evidence="2" type="ORF">I303_04504</name>
    <name evidence="3" type="ORF">I303_104519</name>
</gene>
<dbReference type="VEuPathDB" id="FungiDB:I303_04504"/>
<dbReference type="RefSeq" id="XP_018263014.1">
    <property type="nucleotide sequence ID" value="XM_018407803.1"/>
</dbReference>
<protein>
    <submittedName>
        <fullName evidence="2">Uncharacterized protein</fullName>
    </submittedName>
</protein>
<dbReference type="OrthoDB" id="2561636at2759"/>
<proteinExistence type="predicted"/>
<dbReference type="GeneID" id="28968203"/>
<dbReference type="EMBL" id="KI894031">
    <property type="protein sequence ID" value="OBR85172.1"/>
    <property type="molecule type" value="Genomic_DNA"/>
</dbReference>
<sequence length="172" mass="19061">MGFELEREDSLVVEHINPNPHPNDMPNSHSNSFNGAYPTEIEDKTRLEEIDTQSKEKEEKEKNGDAQEQTHILEGTTDFALPNAFVQGTNPPLTARPYQLSRGFSHLVAAPEKHREVIAEKMANLQSTLAQLGSDDLKQAKADIVYLKAILDDEGPDIAQIKAGANWASRDA</sequence>
<feature type="compositionally biased region" description="Polar residues" evidence="1">
    <location>
        <begin position="25"/>
        <end position="34"/>
    </location>
</feature>
<accession>A0A1A6A531</accession>
<name>A0A1A6A531_9TREE</name>
<reference evidence="3" key="3">
    <citation type="submission" date="2024-02" db="EMBL/GenBank/DDBJ databases">
        <title>Comparative genomics of Cryptococcus and Kwoniella reveals pathogenesis evolution and contrasting modes of karyotype evolution via chromosome fusion or intercentromeric recombination.</title>
        <authorList>
            <person name="Coelho M.A."/>
            <person name="David-Palma M."/>
            <person name="Shea T."/>
            <person name="Bowers K."/>
            <person name="McGinley-Smith S."/>
            <person name="Mohammad A.W."/>
            <person name="Gnirke A."/>
            <person name="Yurkov A.M."/>
            <person name="Nowrousian M."/>
            <person name="Sun S."/>
            <person name="Cuomo C.A."/>
            <person name="Heitman J."/>
        </authorList>
    </citation>
    <scope>NUCLEOTIDE SEQUENCE</scope>
    <source>
        <strain evidence="3">CBS 10117</strain>
    </source>
</reference>
<dbReference type="EMBL" id="CP144534">
    <property type="protein sequence ID" value="WWC61933.1"/>
    <property type="molecule type" value="Genomic_DNA"/>
</dbReference>
<dbReference type="AlphaFoldDB" id="A0A1A6A531"/>
<evidence type="ECO:0000313" key="2">
    <source>
        <dbReference type="EMBL" id="OBR85172.1"/>
    </source>
</evidence>
<dbReference type="Proteomes" id="UP000078595">
    <property type="component" value="Chromosome 5"/>
</dbReference>
<feature type="region of interest" description="Disordered" evidence="1">
    <location>
        <begin position="1"/>
        <end position="68"/>
    </location>
</feature>
<evidence type="ECO:0000256" key="1">
    <source>
        <dbReference type="SAM" id="MobiDB-lite"/>
    </source>
</evidence>
<feature type="compositionally biased region" description="Basic and acidic residues" evidence="1">
    <location>
        <begin position="41"/>
        <end position="65"/>
    </location>
</feature>
<evidence type="ECO:0000313" key="3">
    <source>
        <dbReference type="EMBL" id="WWC61933.1"/>
    </source>
</evidence>
<reference evidence="2" key="1">
    <citation type="submission" date="2013-07" db="EMBL/GenBank/DDBJ databases">
        <title>The Genome Sequence of Cryptococcus dejecticola CBS10117.</title>
        <authorList>
            <consortium name="The Broad Institute Genome Sequencing Platform"/>
            <person name="Cuomo C."/>
            <person name="Litvintseva A."/>
            <person name="Chen Y."/>
            <person name="Heitman J."/>
            <person name="Sun S."/>
            <person name="Springer D."/>
            <person name="Dromer F."/>
            <person name="Young S.K."/>
            <person name="Zeng Q."/>
            <person name="Gargeya S."/>
            <person name="Fitzgerald M."/>
            <person name="Abouelleil A."/>
            <person name="Alvarado L."/>
            <person name="Berlin A.M."/>
            <person name="Chapman S.B."/>
            <person name="Dewar J."/>
            <person name="Goldberg J."/>
            <person name="Griggs A."/>
            <person name="Gujja S."/>
            <person name="Hansen M."/>
            <person name="Howarth C."/>
            <person name="Imamovic A."/>
            <person name="Larimer J."/>
            <person name="McCowan C."/>
            <person name="Murphy C."/>
            <person name="Pearson M."/>
            <person name="Priest M."/>
            <person name="Roberts A."/>
            <person name="Saif S."/>
            <person name="Shea T."/>
            <person name="Sykes S."/>
            <person name="Wortman J."/>
            <person name="Nusbaum C."/>
            <person name="Birren B."/>
        </authorList>
    </citation>
    <scope>NUCLEOTIDE SEQUENCE [LARGE SCALE GENOMIC DNA]</scope>
    <source>
        <strain evidence="2">CBS 10117</strain>
    </source>
</reference>